<gene>
    <name evidence="8" type="ORF">OS493_023683</name>
</gene>
<keyword evidence="9" id="KW-1185">Reference proteome</keyword>
<proteinExistence type="predicted"/>
<keyword evidence="3 5" id="KW-0863">Zinc-finger</keyword>
<feature type="domain" description="GRF-type" evidence="7">
    <location>
        <begin position="72"/>
        <end position="112"/>
    </location>
</feature>
<accession>A0A9W9Z0Y4</accession>
<keyword evidence="4" id="KW-0862">Zinc</keyword>
<dbReference type="EMBL" id="MU826843">
    <property type="protein sequence ID" value="KAJ7371663.1"/>
    <property type="molecule type" value="Genomic_DNA"/>
</dbReference>
<dbReference type="PANTHER" id="PTHR47679">
    <property type="entry name" value="PROTEIN TORNADO 1"/>
    <property type="match status" value="1"/>
</dbReference>
<dbReference type="Proteomes" id="UP001163046">
    <property type="component" value="Unassembled WGS sequence"/>
</dbReference>
<dbReference type="CDD" id="cd01670">
    <property type="entry name" value="Death"/>
    <property type="match status" value="1"/>
</dbReference>
<dbReference type="OrthoDB" id="5958264at2759"/>
<dbReference type="Gene3D" id="3.40.50.300">
    <property type="entry name" value="P-loop containing nucleotide triphosphate hydrolases"/>
    <property type="match status" value="1"/>
</dbReference>
<reference evidence="8" key="1">
    <citation type="submission" date="2023-01" db="EMBL/GenBank/DDBJ databases">
        <title>Genome assembly of the deep-sea coral Lophelia pertusa.</title>
        <authorList>
            <person name="Herrera S."/>
            <person name="Cordes E."/>
        </authorList>
    </citation>
    <scope>NUCLEOTIDE SEQUENCE</scope>
    <source>
        <strain evidence="8">USNM1676648</strain>
        <tissue evidence="8">Polyp</tissue>
    </source>
</reference>
<dbReference type="Pfam" id="PF08477">
    <property type="entry name" value="Roc"/>
    <property type="match status" value="1"/>
</dbReference>
<dbReference type="InterPro" id="IPR027417">
    <property type="entry name" value="P-loop_NTPase"/>
</dbReference>
<evidence type="ECO:0000256" key="4">
    <source>
        <dbReference type="ARBA" id="ARBA00022833"/>
    </source>
</evidence>
<dbReference type="InterPro" id="IPR036388">
    <property type="entry name" value="WH-like_DNA-bd_sf"/>
</dbReference>
<dbReference type="SUPFAM" id="SSF47986">
    <property type="entry name" value="DEATH domain"/>
    <property type="match status" value="1"/>
</dbReference>
<dbReference type="InterPro" id="IPR032171">
    <property type="entry name" value="COR-A"/>
</dbReference>
<dbReference type="InterPro" id="IPR011029">
    <property type="entry name" value="DEATH-like_dom_sf"/>
</dbReference>
<feature type="domain" description="Death" evidence="6">
    <location>
        <begin position="856"/>
        <end position="899"/>
    </location>
</feature>
<comment type="caution">
    <text evidence="8">The sequence shown here is derived from an EMBL/GenBank/DDBJ whole genome shotgun (WGS) entry which is preliminary data.</text>
</comment>
<dbReference type="InterPro" id="IPR010666">
    <property type="entry name" value="Znf_GRF"/>
</dbReference>
<dbReference type="PROSITE" id="PS50017">
    <property type="entry name" value="DEATH_DOMAIN"/>
    <property type="match status" value="1"/>
</dbReference>
<evidence type="ECO:0000259" key="6">
    <source>
        <dbReference type="PROSITE" id="PS50017"/>
    </source>
</evidence>
<dbReference type="GO" id="GO:0007165">
    <property type="term" value="P:signal transduction"/>
    <property type="evidence" value="ECO:0007669"/>
    <property type="project" value="InterPro"/>
</dbReference>
<dbReference type="GO" id="GO:0008270">
    <property type="term" value="F:zinc ion binding"/>
    <property type="evidence" value="ECO:0007669"/>
    <property type="project" value="UniProtKB-KW"/>
</dbReference>
<evidence type="ECO:0000313" key="8">
    <source>
        <dbReference type="EMBL" id="KAJ7371663.1"/>
    </source>
</evidence>
<evidence type="ECO:0008006" key="10">
    <source>
        <dbReference type="Google" id="ProtNLM"/>
    </source>
</evidence>
<evidence type="ECO:0000256" key="3">
    <source>
        <dbReference type="ARBA" id="ARBA00022771"/>
    </source>
</evidence>
<name>A0A9W9Z0Y4_9CNID</name>
<dbReference type="PROSITE" id="PS51999">
    <property type="entry name" value="ZF_GRF"/>
    <property type="match status" value="1"/>
</dbReference>
<evidence type="ECO:0000256" key="1">
    <source>
        <dbReference type="ARBA" id="ARBA00022723"/>
    </source>
</evidence>
<organism evidence="8 9">
    <name type="scientific">Desmophyllum pertusum</name>
    <dbReference type="NCBI Taxonomy" id="174260"/>
    <lineage>
        <taxon>Eukaryota</taxon>
        <taxon>Metazoa</taxon>
        <taxon>Cnidaria</taxon>
        <taxon>Anthozoa</taxon>
        <taxon>Hexacorallia</taxon>
        <taxon>Scleractinia</taxon>
        <taxon>Caryophylliina</taxon>
        <taxon>Caryophylliidae</taxon>
        <taxon>Desmophyllum</taxon>
    </lineage>
</organism>
<protein>
    <recommendedName>
        <fullName evidence="10">C-terminal of Roc (COR) domain-containing protein</fullName>
    </recommendedName>
</protein>
<keyword evidence="2" id="KW-0677">Repeat</keyword>
<dbReference type="InterPro" id="IPR000488">
    <property type="entry name" value="Death_dom"/>
</dbReference>
<keyword evidence="1" id="KW-0479">Metal-binding</keyword>
<evidence type="ECO:0000256" key="5">
    <source>
        <dbReference type="PROSITE-ProRule" id="PRU01343"/>
    </source>
</evidence>
<dbReference type="AlphaFoldDB" id="A0A9W9Z0Y4"/>
<dbReference type="PANTHER" id="PTHR47679:SF2">
    <property type="entry name" value="C-TERMINAL OF ROC (COR) DOMAIN-CONTAINING PROTEIN"/>
    <property type="match status" value="1"/>
</dbReference>
<dbReference type="Pfam" id="PF16095">
    <property type="entry name" value="COR-A"/>
    <property type="match status" value="1"/>
</dbReference>
<dbReference type="Gene3D" id="1.10.10.10">
    <property type="entry name" value="Winged helix-like DNA-binding domain superfamily/Winged helix DNA-binding domain"/>
    <property type="match status" value="1"/>
</dbReference>
<evidence type="ECO:0000259" key="7">
    <source>
        <dbReference type="PROSITE" id="PS51999"/>
    </source>
</evidence>
<dbReference type="Gene3D" id="1.10.533.10">
    <property type="entry name" value="Death Domain, Fas"/>
    <property type="match status" value="1"/>
</dbReference>
<evidence type="ECO:0000313" key="9">
    <source>
        <dbReference type="Proteomes" id="UP001163046"/>
    </source>
</evidence>
<evidence type="ECO:0000256" key="2">
    <source>
        <dbReference type="ARBA" id="ARBA00022737"/>
    </source>
</evidence>
<sequence length="925" mass="105332">MFEQKEEQGFMPACPVHKDVRLNTKTNEKGWVYVKCPQRDCLIFCGEGDLNTYLHTVHSQLHKQLKIDQLKCFCRETPTLRISRSEKNSGKLYMACGQRGEKCNVFQWADFPLTKKNAEWLDHLANLHPSRDVYGYPKRGYDYVPNYPPQPPVPMKEYNDKDLLWDEVQATKFCMVDSTNKIVSPPELHGLHCTPDKNEELLQLLYKIRSFKAKTPSWGPMELEFHKRAAASGLTALDESKGHSLGPTSPIFQDEVFTSDPEPFGNLPHEIVSLVEGILLQDHSTVADEIWPVIWDFAGQSLYHAIHPIFMSREALYLLVSDLSKDLFQRVDTCANQSERPEQGVKMANRGESSLDHLMRWMDLVHSFQDPSSIDATSIAQPPVILVGTHADKVVGDPWDVVNVILNSFEGKAFSPHIVEEKFVVDNTRAGQPYQHEDLNVQRLRQKIISVASTLPHTKREIPLQWLRVEKVLHRLASNGVKHITKTDFKAISNRICQFEVEEDSEELLHFLCDCGAVLYFNEADHSRSLVILDPQWLIKVFCQIITVVSSKKEPMRIREHRRTLAKDGILSEELINYACQNLSLKLSQDALLSIMEKSNLICRWVVRSGKVVYLVPSMLTAKPEEEISGLFGQGSVGPVYIQFYTGYVPYGLFSRFLVLFGQYASQQLSARPPKLFANAARFFIGEKSNYNLTFACFKSVIVIHLVHEGKSEDGKETAAICQQVCRCVEDILDCLGAQCPWLHSMSWQLCARCDLCVGVDEDPNGCSWHRVHSCPHPDCAHFIPLASEPLRCDKTYKLNSLLAVDKLKPWVKHFYCSNHNPDLLPFKPGLVSRDDLLLLARDVGKQWDVLCRILLDEKELEQIDYDQTTLYDKCFVMLTRWTWAQGSSATYAALGRALMHEDLETNDLCTMYCLTSQGVLESSV</sequence>